<dbReference type="SUPFAM" id="SSF55874">
    <property type="entry name" value="ATPase domain of HSP90 chaperone/DNA topoisomerase II/histidine kinase"/>
    <property type="match status" value="1"/>
</dbReference>
<dbReference type="EMBL" id="JACHJL010000001">
    <property type="protein sequence ID" value="MBB5933257.1"/>
    <property type="molecule type" value="Genomic_DNA"/>
</dbReference>
<dbReference type="GO" id="GO:0046983">
    <property type="term" value="F:protein dimerization activity"/>
    <property type="evidence" value="ECO:0007669"/>
    <property type="project" value="InterPro"/>
</dbReference>
<organism evidence="7 8">
    <name type="scientific">Streptomyces zagrosensis</name>
    <dbReference type="NCBI Taxonomy" id="1042984"/>
    <lineage>
        <taxon>Bacteria</taxon>
        <taxon>Bacillati</taxon>
        <taxon>Actinomycetota</taxon>
        <taxon>Actinomycetes</taxon>
        <taxon>Kitasatosporales</taxon>
        <taxon>Streptomycetaceae</taxon>
        <taxon>Streptomyces</taxon>
    </lineage>
</organism>
<dbReference type="GO" id="GO:0016020">
    <property type="term" value="C:membrane"/>
    <property type="evidence" value="ECO:0007669"/>
    <property type="project" value="InterPro"/>
</dbReference>
<dbReference type="Proteomes" id="UP000588098">
    <property type="component" value="Unassembled WGS sequence"/>
</dbReference>
<evidence type="ECO:0000256" key="4">
    <source>
        <dbReference type="SAM" id="MobiDB-lite"/>
    </source>
</evidence>
<keyword evidence="8" id="KW-1185">Reference proteome</keyword>
<dbReference type="PANTHER" id="PTHR24421:SF63">
    <property type="entry name" value="SENSOR HISTIDINE KINASE DESK"/>
    <property type="match status" value="1"/>
</dbReference>
<feature type="domain" description="Signal transduction histidine kinase subgroup 3 dimerisation and phosphoacceptor" evidence="6">
    <location>
        <begin position="207"/>
        <end position="273"/>
    </location>
</feature>
<dbReference type="Pfam" id="PF07730">
    <property type="entry name" value="HisKA_3"/>
    <property type="match status" value="1"/>
</dbReference>
<dbReference type="InterPro" id="IPR011712">
    <property type="entry name" value="Sig_transdc_His_kin_sub3_dim/P"/>
</dbReference>
<keyword evidence="3" id="KW-0902">Two-component regulatory system</keyword>
<feature type="transmembrane region" description="Helical" evidence="5">
    <location>
        <begin position="102"/>
        <end position="128"/>
    </location>
</feature>
<dbReference type="InterPro" id="IPR050482">
    <property type="entry name" value="Sensor_HK_TwoCompSys"/>
</dbReference>
<keyword evidence="2 7" id="KW-0418">Kinase</keyword>
<keyword evidence="1 7" id="KW-0808">Transferase</keyword>
<name>A0A7W9UW79_9ACTN</name>
<dbReference type="GO" id="GO:0000155">
    <property type="term" value="F:phosphorelay sensor kinase activity"/>
    <property type="evidence" value="ECO:0007669"/>
    <property type="project" value="InterPro"/>
</dbReference>
<protein>
    <submittedName>
        <fullName evidence="7">Two-component system sensor histidine kinase DesK</fullName>
        <ecNumber evidence="7">2.7.13.3</ecNumber>
    </submittedName>
</protein>
<proteinExistence type="predicted"/>
<feature type="transmembrane region" description="Helical" evidence="5">
    <location>
        <begin position="68"/>
        <end position="90"/>
    </location>
</feature>
<sequence length="440" mass="45845">MVLAWLTGTRRAAADSGPTQAGQRAGRAANERSDVPDDGPNEWALMPWLLMASGCAVDVWEGDVAHRWLAAAGLVLFVGCYVAVVFVGASSAPSRRRTSMRLLLPMAALAIALGGGYGGTWLSLFSLLSLVTGVAVRGRSALTALLGVVVIGMLSAMYGGHPDQVMTVAYSSLLSGAVVSIILRQVSAVHALHNSRGALARSAVEQERLRFSRDLHDLLGHTMSVIVVKAEAVRRLAPRDLDAALAQAADIEAVGRQALTEIREAVTGYREGSLATELDRARSLLGASCIEAVVRQSGPPLPPQVEALLGWVIREGVTNTVRHSGATRCKIELNAGIDRVRLDIVDNGDTQATATGGGGTGLTGLTERLAAAGGALRSGPAGKRGFRLTVELPIDAVREAYEAHGPNDPVYPDYPASPAHPFSADRPGGAGATAPGSARQ</sequence>
<reference evidence="7 8" key="1">
    <citation type="submission" date="2020-08" db="EMBL/GenBank/DDBJ databases">
        <title>Genomic Encyclopedia of Type Strains, Phase III (KMG-III): the genomes of soil and plant-associated and newly described type strains.</title>
        <authorList>
            <person name="Whitman W."/>
        </authorList>
    </citation>
    <scope>NUCLEOTIDE SEQUENCE [LARGE SCALE GENOMIC DNA]</scope>
    <source>
        <strain evidence="7 8">CECT 8305</strain>
    </source>
</reference>
<keyword evidence="5" id="KW-0472">Membrane</keyword>
<gene>
    <name evidence="7" type="ORF">FHS42_000275</name>
</gene>
<dbReference type="EC" id="2.7.13.3" evidence="7"/>
<dbReference type="InterPro" id="IPR036890">
    <property type="entry name" value="HATPase_C_sf"/>
</dbReference>
<dbReference type="CDD" id="cd16917">
    <property type="entry name" value="HATPase_UhpB-NarQ-NarX-like"/>
    <property type="match status" value="1"/>
</dbReference>
<evidence type="ECO:0000313" key="8">
    <source>
        <dbReference type="Proteomes" id="UP000588098"/>
    </source>
</evidence>
<evidence type="ECO:0000256" key="2">
    <source>
        <dbReference type="ARBA" id="ARBA00022777"/>
    </source>
</evidence>
<evidence type="ECO:0000256" key="3">
    <source>
        <dbReference type="ARBA" id="ARBA00023012"/>
    </source>
</evidence>
<accession>A0A7W9UW79</accession>
<dbReference type="Gene3D" id="3.30.565.10">
    <property type="entry name" value="Histidine kinase-like ATPase, C-terminal domain"/>
    <property type="match status" value="1"/>
</dbReference>
<evidence type="ECO:0000256" key="5">
    <source>
        <dbReference type="SAM" id="Phobius"/>
    </source>
</evidence>
<dbReference type="AlphaFoldDB" id="A0A7W9UW79"/>
<comment type="caution">
    <text evidence="7">The sequence shown here is derived from an EMBL/GenBank/DDBJ whole genome shotgun (WGS) entry which is preliminary data.</text>
</comment>
<keyword evidence="5" id="KW-0812">Transmembrane</keyword>
<feature type="transmembrane region" description="Helical" evidence="5">
    <location>
        <begin position="165"/>
        <end position="183"/>
    </location>
</feature>
<evidence type="ECO:0000259" key="6">
    <source>
        <dbReference type="Pfam" id="PF07730"/>
    </source>
</evidence>
<feature type="region of interest" description="Disordered" evidence="4">
    <location>
        <begin position="403"/>
        <end position="440"/>
    </location>
</feature>
<keyword evidence="5" id="KW-1133">Transmembrane helix</keyword>
<evidence type="ECO:0000256" key="1">
    <source>
        <dbReference type="ARBA" id="ARBA00022679"/>
    </source>
</evidence>
<dbReference type="PANTHER" id="PTHR24421">
    <property type="entry name" value="NITRATE/NITRITE SENSOR PROTEIN NARX-RELATED"/>
    <property type="match status" value="1"/>
</dbReference>
<dbReference type="Gene3D" id="1.20.5.1930">
    <property type="match status" value="1"/>
</dbReference>
<feature type="region of interest" description="Disordered" evidence="4">
    <location>
        <begin position="6"/>
        <end position="38"/>
    </location>
</feature>
<dbReference type="RefSeq" id="WP_376772495.1">
    <property type="nucleotide sequence ID" value="NZ_JACHJL010000001.1"/>
</dbReference>
<feature type="transmembrane region" description="Helical" evidence="5">
    <location>
        <begin position="140"/>
        <end position="158"/>
    </location>
</feature>
<evidence type="ECO:0000313" key="7">
    <source>
        <dbReference type="EMBL" id="MBB5933257.1"/>
    </source>
</evidence>